<evidence type="ECO:0000256" key="1">
    <source>
        <dbReference type="ARBA" id="ARBA00004141"/>
    </source>
</evidence>
<keyword evidence="6 8" id="KW-1133">Transmembrane helix</keyword>
<organism evidence="10 11">
    <name type="scientific">Teratosphaeria destructans</name>
    <dbReference type="NCBI Taxonomy" id="418781"/>
    <lineage>
        <taxon>Eukaryota</taxon>
        <taxon>Fungi</taxon>
        <taxon>Dikarya</taxon>
        <taxon>Ascomycota</taxon>
        <taxon>Pezizomycotina</taxon>
        <taxon>Dothideomycetes</taxon>
        <taxon>Dothideomycetidae</taxon>
        <taxon>Mycosphaerellales</taxon>
        <taxon>Teratosphaeriaceae</taxon>
        <taxon>Teratosphaeria</taxon>
    </lineage>
</organism>
<comment type="caution">
    <text evidence="10">The sequence shown here is derived from an EMBL/GenBank/DDBJ whole genome shotgun (WGS) entry which is preliminary data.</text>
</comment>
<evidence type="ECO:0000313" key="11">
    <source>
        <dbReference type="Proteomes" id="UP001138500"/>
    </source>
</evidence>
<comment type="pathway">
    <text evidence="2">Secondary metabolite biosynthesis.</text>
</comment>
<protein>
    <submittedName>
        <fullName evidence="10">Membrane bound O-acyl transferase family</fullName>
    </submittedName>
</protein>
<evidence type="ECO:0000256" key="8">
    <source>
        <dbReference type="SAM" id="Phobius"/>
    </source>
</evidence>
<reference evidence="10 11" key="1">
    <citation type="journal article" date="2018" name="IMA Fungus">
        <title>IMA Genome-F 10: Nine draft genome sequences of Claviceps purpurea s.lat., including C. arundinis, C. humidiphila, and C. cf. spartinae, pseudomolecules for the pitch canker pathogen Fusarium circinatum, draft genome of Davidsoniella eucalypti, Grosmannia galeiformis, Quambalaria eucalypti, and Teratosphaeria destructans.</title>
        <authorList>
            <person name="Wingfield B.D."/>
            <person name="Liu M."/>
            <person name="Nguyen H.D."/>
            <person name="Lane F.A."/>
            <person name="Morgan S.W."/>
            <person name="De Vos L."/>
            <person name="Wilken P.M."/>
            <person name="Duong T.A."/>
            <person name="Aylward J."/>
            <person name="Coetzee M.P."/>
            <person name="Dadej K."/>
            <person name="De Beer Z.W."/>
            <person name="Findlay W."/>
            <person name="Havenga M."/>
            <person name="Kolarik M."/>
            <person name="Menzies J.G."/>
            <person name="Naidoo K."/>
            <person name="Pochopski O."/>
            <person name="Shoukouhi P."/>
            <person name="Santana Q.C."/>
            <person name="Seifert K.A."/>
            <person name="Soal N."/>
            <person name="Steenkamp E.T."/>
            <person name="Tatham C.T."/>
            <person name="van der Nest M.A."/>
            <person name="Wingfield M.J."/>
        </authorList>
    </citation>
    <scope>NUCLEOTIDE SEQUENCE [LARGE SCALE GENOMIC DNA]</scope>
    <source>
        <strain evidence="10">CMW44962</strain>
    </source>
</reference>
<feature type="transmembrane region" description="Helical" evidence="8">
    <location>
        <begin position="59"/>
        <end position="78"/>
    </location>
</feature>
<evidence type="ECO:0000256" key="3">
    <source>
        <dbReference type="ARBA" id="ARBA00007282"/>
    </source>
</evidence>
<feature type="transmembrane region" description="Helical" evidence="8">
    <location>
        <begin position="12"/>
        <end position="29"/>
    </location>
</feature>
<dbReference type="AlphaFoldDB" id="A0A9W7SXE0"/>
<evidence type="ECO:0000313" key="10">
    <source>
        <dbReference type="EMBL" id="KAH9838821.1"/>
    </source>
</evidence>
<evidence type="ECO:0000256" key="2">
    <source>
        <dbReference type="ARBA" id="ARBA00005179"/>
    </source>
</evidence>
<dbReference type="PANTHER" id="PTHR31595:SF57">
    <property type="entry name" value="OS04G0481900 PROTEIN"/>
    <property type="match status" value="1"/>
</dbReference>
<dbReference type="PANTHER" id="PTHR31595">
    <property type="entry name" value="LONG-CHAIN-ALCOHOL O-FATTY-ACYLTRANSFERASE 3-RELATED"/>
    <property type="match status" value="1"/>
</dbReference>
<proteinExistence type="inferred from homology"/>
<feature type="transmembrane region" description="Helical" evidence="8">
    <location>
        <begin position="184"/>
        <end position="202"/>
    </location>
</feature>
<comment type="subcellular location">
    <subcellularLocation>
        <location evidence="1">Membrane</location>
        <topology evidence="1">Multi-pass membrane protein</topology>
    </subcellularLocation>
</comment>
<sequence length="380" mass="42877">MPLPWIQHHPTTFHLLTLPTLALLYLLTLRHLCTLRLQQPPYNRLPPHRPHPSQRLKRNIQVAGTTIAALLLAFPLLAPIQDPLLTTVARTACFFYACKILDLAVMRAATPPTMMTEPASDETPPSVLHDHPQPTRIPVPLPTRPLPYHLHTLHYAYLLTTQMRYHAFSTLHLQPRRPAKPHHTYLPLLLIPILTTIFPNPLTKSLLLLLTIRHTLETLHTTLHPTCRTPLFHAPFAATTLQTFWSTHWQACATPWLLSLAYAPTKRLLTPRLGAKAARAVAVVNTFGLTGVWHAWAVMPAVDEAWAWTLAVQVWAWFVSLGVGCVVENAVFGRREGGWVRWVGTWAYMLVGGGVCWATLEAHDRTGYLEVMGRWMTRAS</sequence>
<accession>A0A9W7SXE0</accession>
<dbReference type="GO" id="GO:0008374">
    <property type="term" value="F:O-acyltransferase activity"/>
    <property type="evidence" value="ECO:0007669"/>
    <property type="project" value="InterPro"/>
</dbReference>
<dbReference type="Proteomes" id="UP001138500">
    <property type="component" value="Unassembled WGS sequence"/>
</dbReference>
<name>A0A9W7SXE0_9PEZI</name>
<keyword evidence="4 10" id="KW-0808">Transferase</keyword>
<feature type="domain" description="Wax synthase" evidence="9">
    <location>
        <begin position="230"/>
        <end position="314"/>
    </location>
</feature>
<keyword evidence="11" id="KW-1185">Reference proteome</keyword>
<dbReference type="InterPro" id="IPR032805">
    <property type="entry name" value="Wax_synthase_dom"/>
</dbReference>
<evidence type="ECO:0000256" key="7">
    <source>
        <dbReference type="ARBA" id="ARBA00023136"/>
    </source>
</evidence>
<reference evidence="10 11" key="2">
    <citation type="journal article" date="2021" name="Curr. Genet.">
        <title>Genetic response to nitrogen starvation in the aggressive Eucalyptus foliar pathogen Teratosphaeria destructans.</title>
        <authorList>
            <person name="Havenga M."/>
            <person name="Wingfield B.D."/>
            <person name="Wingfield M.J."/>
            <person name="Dreyer L.L."/>
            <person name="Roets F."/>
            <person name="Aylward J."/>
        </authorList>
    </citation>
    <scope>NUCLEOTIDE SEQUENCE [LARGE SCALE GENOMIC DNA]</scope>
    <source>
        <strain evidence="10">CMW44962</strain>
    </source>
</reference>
<feature type="transmembrane region" description="Helical" evidence="8">
    <location>
        <begin position="305"/>
        <end position="327"/>
    </location>
</feature>
<evidence type="ECO:0000256" key="6">
    <source>
        <dbReference type="ARBA" id="ARBA00022989"/>
    </source>
</evidence>
<evidence type="ECO:0000256" key="5">
    <source>
        <dbReference type="ARBA" id="ARBA00022692"/>
    </source>
</evidence>
<feature type="transmembrane region" description="Helical" evidence="8">
    <location>
        <begin position="277"/>
        <end position="299"/>
    </location>
</feature>
<keyword evidence="7 8" id="KW-0472">Membrane</keyword>
<gene>
    <name evidence="10" type="ORF">Tdes44962_MAKER08185</name>
</gene>
<evidence type="ECO:0000256" key="4">
    <source>
        <dbReference type="ARBA" id="ARBA00022679"/>
    </source>
</evidence>
<evidence type="ECO:0000259" key="9">
    <source>
        <dbReference type="Pfam" id="PF13813"/>
    </source>
</evidence>
<dbReference type="EMBL" id="RIBY02000702">
    <property type="protein sequence ID" value="KAH9838821.1"/>
    <property type="molecule type" value="Genomic_DNA"/>
</dbReference>
<feature type="transmembrane region" description="Helical" evidence="8">
    <location>
        <begin position="339"/>
        <end position="360"/>
    </location>
</feature>
<dbReference type="GO" id="GO:0016020">
    <property type="term" value="C:membrane"/>
    <property type="evidence" value="ECO:0007669"/>
    <property type="project" value="UniProtKB-SubCell"/>
</dbReference>
<dbReference type="Pfam" id="PF13813">
    <property type="entry name" value="MBOAT_2"/>
    <property type="match status" value="1"/>
</dbReference>
<dbReference type="InterPro" id="IPR044851">
    <property type="entry name" value="Wax_synthase"/>
</dbReference>
<keyword evidence="5 8" id="KW-0812">Transmembrane</keyword>
<comment type="similarity">
    <text evidence="3">Belongs to the wax synthase family.</text>
</comment>
<dbReference type="OrthoDB" id="1077582at2759"/>
<dbReference type="GO" id="GO:0006629">
    <property type="term" value="P:lipid metabolic process"/>
    <property type="evidence" value="ECO:0007669"/>
    <property type="project" value="InterPro"/>
</dbReference>